<feature type="region of interest" description="Disordered" evidence="1">
    <location>
        <begin position="241"/>
        <end position="269"/>
    </location>
</feature>
<keyword evidence="2" id="KW-1133">Transmembrane helix</keyword>
<evidence type="ECO:0000256" key="1">
    <source>
        <dbReference type="SAM" id="MobiDB-lite"/>
    </source>
</evidence>
<comment type="caution">
    <text evidence="3">The sequence shown here is derived from an EMBL/GenBank/DDBJ whole genome shotgun (WGS) entry which is preliminary data.</text>
</comment>
<dbReference type="Proteomes" id="UP001251528">
    <property type="component" value="Unassembled WGS sequence"/>
</dbReference>
<reference evidence="3" key="1">
    <citation type="submission" date="2023-06" db="EMBL/GenBank/DDBJ databases">
        <title>Conoideocrella luteorostrata (Hypocreales: Clavicipitaceae), a potential biocontrol fungus for elongate hemlock scale in United States Christmas tree production areas.</title>
        <authorList>
            <person name="Barrett H."/>
            <person name="Lovett B."/>
            <person name="Macias A.M."/>
            <person name="Stajich J.E."/>
            <person name="Kasson M.T."/>
        </authorList>
    </citation>
    <scope>NUCLEOTIDE SEQUENCE</scope>
    <source>
        <strain evidence="3">ARSEF 14590</strain>
    </source>
</reference>
<feature type="compositionally biased region" description="Polar residues" evidence="1">
    <location>
        <begin position="325"/>
        <end position="334"/>
    </location>
</feature>
<dbReference type="AlphaFoldDB" id="A0AAJ0CVC3"/>
<gene>
    <name evidence="3" type="ORF">QQS21_002354</name>
</gene>
<proteinExistence type="predicted"/>
<organism evidence="3 4">
    <name type="scientific">Conoideocrella luteorostrata</name>
    <dbReference type="NCBI Taxonomy" id="1105319"/>
    <lineage>
        <taxon>Eukaryota</taxon>
        <taxon>Fungi</taxon>
        <taxon>Dikarya</taxon>
        <taxon>Ascomycota</taxon>
        <taxon>Pezizomycotina</taxon>
        <taxon>Sordariomycetes</taxon>
        <taxon>Hypocreomycetidae</taxon>
        <taxon>Hypocreales</taxon>
        <taxon>Clavicipitaceae</taxon>
        <taxon>Conoideocrella</taxon>
    </lineage>
</organism>
<accession>A0AAJ0CVC3</accession>
<evidence type="ECO:0000313" key="4">
    <source>
        <dbReference type="Proteomes" id="UP001251528"/>
    </source>
</evidence>
<feature type="transmembrane region" description="Helical" evidence="2">
    <location>
        <begin position="128"/>
        <end position="150"/>
    </location>
</feature>
<keyword evidence="2" id="KW-0472">Membrane</keyword>
<sequence>MVNHRAQAQFERARWQSIILFPVWTLQLLITVSTMGFFAWRLGDTMKHYDERDTNGQAPTIEIAWEATNVVLSFVAAMCTLIEIVKYMAEALTPWTMLFTHIIKLACASAICALDAVVYAQLEKYHSLIGLGLDVALLVTAVGLAIYAIVTYRRLSQYDDYVRPVNVKGYGFSDNDHRDFSYSSRLSIRNSMDKRGSIGSHRLSIGSAHNEPVGLQNLQRTPSYYSHERDTQFDEYVARRNSMNNNRPDLERATSGEYKRDSLSGGSPPLDSLVVMGMVQSRPRGSSISRAVSYTSDHVLVAVPEEETEAYDAGTKRHGDKTALLGNNRQNSGEHTMEAVPATEWDITDPRWRRE</sequence>
<feature type="region of interest" description="Disordered" evidence="1">
    <location>
        <begin position="310"/>
        <end position="355"/>
    </location>
</feature>
<keyword evidence="2" id="KW-0812">Transmembrane</keyword>
<name>A0AAJ0CVC3_9HYPO</name>
<protein>
    <submittedName>
        <fullName evidence="3">Uncharacterized protein</fullName>
    </submittedName>
</protein>
<feature type="transmembrane region" description="Helical" evidence="2">
    <location>
        <begin position="97"/>
        <end position="122"/>
    </location>
</feature>
<feature type="transmembrane region" description="Helical" evidence="2">
    <location>
        <begin position="21"/>
        <end position="43"/>
    </location>
</feature>
<keyword evidence="4" id="KW-1185">Reference proteome</keyword>
<evidence type="ECO:0000313" key="3">
    <source>
        <dbReference type="EMBL" id="KAK2609127.1"/>
    </source>
</evidence>
<dbReference type="EMBL" id="JASWJB010000027">
    <property type="protein sequence ID" value="KAK2609127.1"/>
    <property type="molecule type" value="Genomic_DNA"/>
</dbReference>
<evidence type="ECO:0000256" key="2">
    <source>
        <dbReference type="SAM" id="Phobius"/>
    </source>
</evidence>
<feature type="compositionally biased region" description="Basic and acidic residues" evidence="1">
    <location>
        <begin position="248"/>
        <end position="262"/>
    </location>
</feature>
<feature type="transmembrane region" description="Helical" evidence="2">
    <location>
        <begin position="63"/>
        <end position="85"/>
    </location>
</feature>